<feature type="transmembrane region" description="Helical" evidence="11">
    <location>
        <begin position="168"/>
        <end position="185"/>
    </location>
</feature>
<reference evidence="12" key="3">
    <citation type="submission" date="2025-09" db="UniProtKB">
        <authorList>
            <consortium name="Ensembl"/>
        </authorList>
    </citation>
    <scope>IDENTIFICATION</scope>
</reference>
<keyword evidence="5 9" id="KW-0256">Endoplasmic reticulum</keyword>
<comment type="similarity">
    <text evidence="2 9">Belongs to the membrane-bound acyltransferase family. Sterol o-acyltransferase subfamily.</text>
</comment>
<comment type="subcellular location">
    <subcellularLocation>
        <location evidence="1 9">Endoplasmic reticulum membrane</location>
        <topology evidence="1 9">Multi-pass membrane protein</topology>
    </subcellularLocation>
</comment>
<dbReference type="OMA" id="FEMVQIN"/>
<evidence type="ECO:0000313" key="13">
    <source>
        <dbReference type="Proteomes" id="UP000265080"/>
    </source>
</evidence>
<keyword evidence="13" id="KW-1185">Reference proteome</keyword>
<evidence type="ECO:0000256" key="2">
    <source>
        <dbReference type="ARBA" id="ARBA00009010"/>
    </source>
</evidence>
<keyword evidence="7 9" id="KW-0472">Membrane</keyword>
<dbReference type="Pfam" id="PF03062">
    <property type="entry name" value="MBOAT"/>
    <property type="match status" value="1"/>
</dbReference>
<reference evidence="12" key="2">
    <citation type="submission" date="2025-08" db="UniProtKB">
        <authorList>
            <consortium name="Ensembl"/>
        </authorList>
    </citation>
    <scope>IDENTIFICATION</scope>
</reference>
<dbReference type="Ensembl" id="ENSAPET00000001117.1">
    <property type="protein sequence ID" value="ENSAPEP00000001092.1"/>
    <property type="gene ID" value="ENSAPEG00000000792.1"/>
</dbReference>
<sequence>MGDWDPAGAAATRRRRATLTAGRTASLQPVNGRSPAACDSSVTADVCANDGQRRRDRSVETVRCHKTQESLLTSTSGFNNYRGVLNWCVVMLVLSNARLFLENLLKYGVLVDPVQVISLFLNDPYSWPAACLVIGSELVGFLVHCINFALMLTFPAAVVLLVPSVTPVGGAFVLGSYTILFLKLYSYKDVNLWCRELSTVKAKKLSRSLSSQTLNGGDRKVCYPGNLTIRDMYYFVFAPTLCYELNFPRSSTIRMSFLLRRLFEMFMSSILTHFFLLFAHQWMIPVIQSSMKPLEVPNHLLWLIFFYWFFHSSMNFTAELLRFGDRQFYKDWWNSETVTYFWQNWNIPVHKWCLRHFYKPLLRRGFSKIISQSAVFFLSAFFHEYLVSVPLRMFRLWAFTGMMAQLPLAWFVGNFLRGNYGNAAVWMSLIIGQPFAVLMYVHDYYVLHYREEAQ</sequence>
<accession>A0A3P8RM04</accession>
<keyword evidence="6 11" id="KW-1133">Transmembrane helix</keyword>
<keyword evidence="3 9" id="KW-0808">Transferase</keyword>
<dbReference type="PANTHER" id="PTHR10408">
    <property type="entry name" value="STEROL O-ACYLTRANSFERASE"/>
    <property type="match status" value="1"/>
</dbReference>
<evidence type="ECO:0000256" key="7">
    <source>
        <dbReference type="ARBA" id="ARBA00023136"/>
    </source>
</evidence>
<evidence type="ECO:0000256" key="5">
    <source>
        <dbReference type="ARBA" id="ARBA00022824"/>
    </source>
</evidence>
<dbReference type="PANTHER" id="PTHR10408:SF18">
    <property type="entry name" value="O-ACYLTRANSFERASE"/>
    <property type="match status" value="1"/>
</dbReference>
<evidence type="ECO:0000313" key="12">
    <source>
        <dbReference type="Ensembl" id="ENSAPEP00000001092.1"/>
    </source>
</evidence>
<protein>
    <recommendedName>
        <fullName evidence="9">O-acyltransferase</fullName>
    </recommendedName>
</protein>
<evidence type="ECO:0000256" key="6">
    <source>
        <dbReference type="ARBA" id="ARBA00022989"/>
    </source>
</evidence>
<feature type="transmembrane region" description="Helical" evidence="11">
    <location>
        <begin position="365"/>
        <end position="382"/>
    </location>
</feature>
<dbReference type="PIRSF" id="PIRSF000439">
    <property type="entry name" value="Oat_ACAT_DAG_ARE"/>
    <property type="match status" value="1"/>
</dbReference>
<keyword evidence="4 11" id="KW-0812">Transmembrane</keyword>
<feature type="transmembrane region" description="Helical" evidence="11">
    <location>
        <begin position="423"/>
        <end position="441"/>
    </location>
</feature>
<feature type="active site" evidence="10">
    <location>
        <position position="383"/>
    </location>
</feature>
<feature type="transmembrane region" description="Helical" evidence="11">
    <location>
        <begin position="300"/>
        <end position="321"/>
    </location>
</feature>
<evidence type="ECO:0000256" key="8">
    <source>
        <dbReference type="ARBA" id="ARBA00023315"/>
    </source>
</evidence>
<evidence type="ECO:0000256" key="3">
    <source>
        <dbReference type="ARBA" id="ARBA00022679"/>
    </source>
</evidence>
<reference evidence="12 13" key="1">
    <citation type="submission" date="2018-03" db="EMBL/GenBank/DDBJ databases">
        <title>Finding Nemo's genes: A chromosome-scale reference assembly of the genome of the orange clownfish Amphiprion percula.</title>
        <authorList>
            <person name="Lehmann R."/>
        </authorList>
    </citation>
    <scope>NUCLEOTIDE SEQUENCE</scope>
</reference>
<dbReference type="GeneTree" id="ENSGT00950000183081"/>
<evidence type="ECO:0000256" key="9">
    <source>
        <dbReference type="PIRNR" id="PIRNR000439"/>
    </source>
</evidence>
<feature type="transmembrane region" description="Helical" evidence="11">
    <location>
        <begin position="394"/>
        <end position="416"/>
    </location>
</feature>
<dbReference type="STRING" id="161767.ENSAPEP00000001092"/>
<dbReference type="InterPro" id="IPR004299">
    <property type="entry name" value="MBOAT_fam"/>
</dbReference>
<dbReference type="GO" id="GO:0004144">
    <property type="term" value="F:diacylglycerol O-acyltransferase activity"/>
    <property type="evidence" value="ECO:0007669"/>
    <property type="project" value="TreeGrafter"/>
</dbReference>
<dbReference type="GO" id="GO:0019432">
    <property type="term" value="P:triglyceride biosynthetic process"/>
    <property type="evidence" value="ECO:0007669"/>
    <property type="project" value="TreeGrafter"/>
</dbReference>
<evidence type="ECO:0000256" key="10">
    <source>
        <dbReference type="PIRSR" id="PIRSR000439-1"/>
    </source>
</evidence>
<name>A0A3P8RM04_AMPPE</name>
<proteinExistence type="inferred from homology"/>
<feature type="transmembrane region" description="Helical" evidence="11">
    <location>
        <begin position="138"/>
        <end position="162"/>
    </location>
</feature>
<evidence type="ECO:0000256" key="4">
    <source>
        <dbReference type="ARBA" id="ARBA00022692"/>
    </source>
</evidence>
<dbReference type="InterPro" id="IPR014371">
    <property type="entry name" value="Oat_ACAT_DAG_ARE"/>
</dbReference>
<dbReference type="AlphaFoldDB" id="A0A3P8RM04"/>
<evidence type="ECO:0000256" key="1">
    <source>
        <dbReference type="ARBA" id="ARBA00004477"/>
    </source>
</evidence>
<feature type="transmembrane region" description="Helical" evidence="11">
    <location>
        <begin position="262"/>
        <end position="280"/>
    </location>
</feature>
<keyword evidence="8 9" id="KW-0012">Acyltransferase</keyword>
<organism evidence="12 13">
    <name type="scientific">Amphiprion percula</name>
    <name type="common">Orange clownfish</name>
    <name type="synonym">Lutjanus percula</name>
    <dbReference type="NCBI Taxonomy" id="161767"/>
    <lineage>
        <taxon>Eukaryota</taxon>
        <taxon>Metazoa</taxon>
        <taxon>Chordata</taxon>
        <taxon>Craniata</taxon>
        <taxon>Vertebrata</taxon>
        <taxon>Euteleostomi</taxon>
        <taxon>Actinopterygii</taxon>
        <taxon>Neopterygii</taxon>
        <taxon>Teleostei</taxon>
        <taxon>Neoteleostei</taxon>
        <taxon>Acanthomorphata</taxon>
        <taxon>Ovalentaria</taxon>
        <taxon>Pomacentridae</taxon>
        <taxon>Amphiprion</taxon>
    </lineage>
</organism>
<evidence type="ECO:0000256" key="11">
    <source>
        <dbReference type="SAM" id="Phobius"/>
    </source>
</evidence>
<dbReference type="Proteomes" id="UP000265080">
    <property type="component" value="Chromosome 7"/>
</dbReference>
<dbReference type="GO" id="GO:0005789">
    <property type="term" value="C:endoplasmic reticulum membrane"/>
    <property type="evidence" value="ECO:0007669"/>
    <property type="project" value="UniProtKB-SubCell"/>
</dbReference>